<keyword evidence="2" id="KW-1185">Reference proteome</keyword>
<reference evidence="1 2" key="1">
    <citation type="submission" date="2020-08" db="EMBL/GenBank/DDBJ databases">
        <title>Oceanospirillum sp. nov. isolated from marine sediment.</title>
        <authorList>
            <person name="Ji X."/>
        </authorList>
    </citation>
    <scope>NUCLEOTIDE SEQUENCE [LARGE SCALE GENOMIC DNA]</scope>
    <source>
        <strain evidence="1 2">D5</strain>
    </source>
</reference>
<gene>
    <name evidence="1" type="ORF">H4O21_04220</name>
</gene>
<dbReference type="RefSeq" id="WP_182807607.1">
    <property type="nucleotide sequence ID" value="NZ_JACJFM010000004.1"/>
</dbReference>
<name>A0A839IMW2_9GAMM</name>
<protein>
    <submittedName>
        <fullName evidence="1">Uncharacterized protein</fullName>
    </submittedName>
</protein>
<dbReference type="EMBL" id="JACJFM010000004">
    <property type="protein sequence ID" value="MBB1485817.1"/>
    <property type="molecule type" value="Genomic_DNA"/>
</dbReference>
<comment type="caution">
    <text evidence="1">The sequence shown here is derived from an EMBL/GenBank/DDBJ whole genome shotgun (WGS) entry which is preliminary data.</text>
</comment>
<evidence type="ECO:0000313" key="1">
    <source>
        <dbReference type="EMBL" id="MBB1485817.1"/>
    </source>
</evidence>
<proteinExistence type="predicted"/>
<organism evidence="1 2">
    <name type="scientific">Oceanospirillum sediminis</name>
    <dbReference type="NCBI Taxonomy" id="2760088"/>
    <lineage>
        <taxon>Bacteria</taxon>
        <taxon>Pseudomonadati</taxon>
        <taxon>Pseudomonadota</taxon>
        <taxon>Gammaproteobacteria</taxon>
        <taxon>Oceanospirillales</taxon>
        <taxon>Oceanospirillaceae</taxon>
        <taxon>Oceanospirillum</taxon>
    </lineage>
</organism>
<dbReference type="AlphaFoldDB" id="A0A839IMW2"/>
<evidence type="ECO:0000313" key="2">
    <source>
        <dbReference type="Proteomes" id="UP000565262"/>
    </source>
</evidence>
<accession>A0A839IMW2</accession>
<sequence length="127" mass="14516">MSEVPSPPLATSLDQIDLQMLEAKENLLRQQAEKALREDQKALLIARADDFKLQQKRLRKRIESRPPKLSWLIEEDGNHIQLTRMHNGKPLDAYPPVHRSMAGVYLQAIVQGFHPPRVLTPIEPPAE</sequence>
<dbReference type="Proteomes" id="UP000565262">
    <property type="component" value="Unassembled WGS sequence"/>
</dbReference>